<dbReference type="Proteomes" id="UP000186102">
    <property type="component" value="Unassembled WGS sequence"/>
</dbReference>
<sequence>MISVENKRQSLGKAGEELAARFLTESGLTIITRNYRCTKGEMDIIAREGEALVFIEVRTRRSSYRGWGEETITQQKARRLQAIASYYVVQQRYTSWPCLRFDVIAIRWTGENPDTIWIKAAF</sequence>
<evidence type="ECO:0000256" key="1">
    <source>
        <dbReference type="ARBA" id="ARBA00006738"/>
    </source>
</evidence>
<dbReference type="GO" id="GO:0004519">
    <property type="term" value="F:endonuclease activity"/>
    <property type="evidence" value="ECO:0007669"/>
    <property type="project" value="UniProtKB-KW"/>
</dbReference>
<keyword evidence="3" id="KW-0540">Nuclease</keyword>
<keyword evidence="4" id="KW-1185">Reference proteome</keyword>
<dbReference type="InterPro" id="IPR003509">
    <property type="entry name" value="UPF0102_YraN-like"/>
</dbReference>
<evidence type="ECO:0000313" key="4">
    <source>
        <dbReference type="Proteomes" id="UP000186102"/>
    </source>
</evidence>
<dbReference type="PANTHER" id="PTHR34039">
    <property type="entry name" value="UPF0102 PROTEIN YRAN"/>
    <property type="match status" value="1"/>
</dbReference>
<name>A0A1Q8R146_9FIRM</name>
<dbReference type="CDD" id="cd20736">
    <property type="entry name" value="PoNe_Nuclease"/>
    <property type="match status" value="1"/>
</dbReference>
<dbReference type="PANTHER" id="PTHR34039:SF1">
    <property type="entry name" value="UPF0102 PROTEIN YRAN"/>
    <property type="match status" value="1"/>
</dbReference>
<dbReference type="Pfam" id="PF02021">
    <property type="entry name" value="UPF0102"/>
    <property type="match status" value="1"/>
</dbReference>
<keyword evidence="3" id="KW-0378">Hydrolase</keyword>
<dbReference type="STRING" id="1888891.DSOL_0541"/>
<dbReference type="EMBL" id="MLBF01000003">
    <property type="protein sequence ID" value="OLN33295.1"/>
    <property type="molecule type" value="Genomic_DNA"/>
</dbReference>
<dbReference type="InterPro" id="IPR011335">
    <property type="entry name" value="Restrct_endonuc-II-like"/>
</dbReference>
<comment type="caution">
    <text evidence="3">The sequence shown here is derived from an EMBL/GenBank/DDBJ whole genome shotgun (WGS) entry which is preliminary data.</text>
</comment>
<dbReference type="HAMAP" id="MF_00048">
    <property type="entry name" value="UPF0102"/>
    <property type="match status" value="1"/>
</dbReference>
<dbReference type="SUPFAM" id="SSF52980">
    <property type="entry name" value="Restriction endonuclease-like"/>
    <property type="match status" value="1"/>
</dbReference>
<organism evidence="3 4">
    <name type="scientific">Desulfosporosinus metallidurans</name>
    <dbReference type="NCBI Taxonomy" id="1888891"/>
    <lineage>
        <taxon>Bacteria</taxon>
        <taxon>Bacillati</taxon>
        <taxon>Bacillota</taxon>
        <taxon>Clostridia</taxon>
        <taxon>Eubacteriales</taxon>
        <taxon>Desulfitobacteriaceae</taxon>
        <taxon>Desulfosporosinus</taxon>
    </lineage>
</organism>
<gene>
    <name evidence="3" type="ORF">DSOL_0541</name>
</gene>
<accession>A0A1Q8R146</accession>
<keyword evidence="3" id="KW-0255">Endonuclease</keyword>
<dbReference type="GO" id="GO:0003676">
    <property type="term" value="F:nucleic acid binding"/>
    <property type="evidence" value="ECO:0007669"/>
    <property type="project" value="InterPro"/>
</dbReference>
<dbReference type="NCBIfam" id="NF009154">
    <property type="entry name" value="PRK12497.3-3"/>
    <property type="match status" value="1"/>
</dbReference>
<comment type="similarity">
    <text evidence="1 2">Belongs to the UPF0102 family.</text>
</comment>
<protein>
    <recommendedName>
        <fullName evidence="2">UPF0102 protein DSOL_0541</fullName>
    </recommendedName>
</protein>
<evidence type="ECO:0000256" key="2">
    <source>
        <dbReference type="HAMAP-Rule" id="MF_00048"/>
    </source>
</evidence>
<proteinExistence type="inferred from homology"/>
<dbReference type="NCBIfam" id="NF009150">
    <property type="entry name" value="PRK12497.1-3"/>
    <property type="match status" value="1"/>
</dbReference>
<dbReference type="InterPro" id="IPR011856">
    <property type="entry name" value="tRNA_endonuc-like_dom_sf"/>
</dbReference>
<dbReference type="NCBIfam" id="TIGR00252">
    <property type="entry name" value="YraN family protein"/>
    <property type="match status" value="1"/>
</dbReference>
<evidence type="ECO:0000313" key="3">
    <source>
        <dbReference type="EMBL" id="OLN33295.1"/>
    </source>
</evidence>
<dbReference type="AlphaFoldDB" id="A0A1Q8R146"/>
<dbReference type="Gene3D" id="3.40.1350.10">
    <property type="match status" value="1"/>
</dbReference>
<reference evidence="3 4" key="1">
    <citation type="submission" date="2016-09" db="EMBL/GenBank/DDBJ databases">
        <title>Complete genome of Desulfosporosinus sp. OL.</title>
        <authorList>
            <person name="Mardanov A."/>
            <person name="Beletsky A."/>
            <person name="Panova A."/>
            <person name="Karnachuk O."/>
            <person name="Ravin N."/>
        </authorList>
    </citation>
    <scope>NUCLEOTIDE SEQUENCE [LARGE SCALE GENOMIC DNA]</scope>
    <source>
        <strain evidence="3 4">OL</strain>
    </source>
</reference>